<dbReference type="RefSeq" id="WP_117203607.1">
    <property type="nucleotide sequence ID" value="NZ_JBHTBK010000039.1"/>
</dbReference>
<evidence type="ECO:0000313" key="6">
    <source>
        <dbReference type="Proteomes" id="UP000262917"/>
    </source>
</evidence>
<comment type="caution">
    <text evidence="5">The sequence shown here is derived from an EMBL/GenBank/DDBJ whole genome shotgun (WGS) entry which is preliminary data.</text>
</comment>
<dbReference type="PRINTS" id="PR01415">
    <property type="entry name" value="ANKYRIN"/>
</dbReference>
<evidence type="ECO:0000313" key="5">
    <source>
        <dbReference type="EMBL" id="RFP58235.1"/>
    </source>
</evidence>
<feature type="repeat" description="ANK" evidence="3">
    <location>
        <begin position="737"/>
        <end position="769"/>
    </location>
</feature>
<feature type="repeat" description="ANK" evidence="3">
    <location>
        <begin position="704"/>
        <end position="736"/>
    </location>
</feature>
<dbReference type="Pfam" id="PF12796">
    <property type="entry name" value="Ank_2"/>
    <property type="match status" value="4"/>
</dbReference>
<organism evidence="5 6">
    <name type="scientific">Cognatiluteimonas weifangensis</name>
    <dbReference type="NCBI Taxonomy" id="2303539"/>
    <lineage>
        <taxon>Bacteria</taxon>
        <taxon>Pseudomonadati</taxon>
        <taxon>Pseudomonadota</taxon>
        <taxon>Gammaproteobacteria</taxon>
        <taxon>Lysobacterales</taxon>
        <taxon>Lysobacteraceae</taxon>
        <taxon>Cognatiluteimonas</taxon>
    </lineage>
</organism>
<feature type="transmembrane region" description="Helical" evidence="4">
    <location>
        <begin position="138"/>
        <end position="158"/>
    </location>
</feature>
<sequence length="1090" mass="111793">MPDARDRGVSLAALAAGVALTALAGGGGAFALGAVLAQPAFALAVSRWRGGAGAWWRTALALAGLWGLTALLCAVVLAWPLSALRDSGSLAATLALSLVIGLLLLAAWRLWPLWHGVECDGAPLARHWQALATFDAGVWRGLGVAASVVGLATLPLLLAWPDLLGSDARWALAAAGAMFAPVLHWSLQRTAPADALTDVPADAGFDPGADAADEPLTAVDEPLEAALYEAARNGRVDRALALLDAGADPHAPPPDAERDQRSLPVLAAVLPDLRLLRALIACGIDLNAAHVGMTPLLAATRDSWHGRPEAVMTLLANGADPRVADNDGNTPLHHAARSSDPGVAALLRDAAAELEARNHDGLTPLGVACAAGNWRLARFLLERGARAQAEGATPALLAAAGVDEDDAAGVQLLLKHKARVDARDAHGRSALHEAALAGHVEVIAALLAAGADVQARDDQGRTPLLEAARGARLPALEALAAAAGAEVAALDAQGRGALALACAAEAPTPALVRRLLELGADPELADRSGKRAVEHAAQAGRWTLVAVLDPGYPLPAAVIEDTPSAPPPDRAPQALLAEGLRSGAFAELDGLARLLSPAELGGLLLDGAAPPAPQRIEWLLAHGADPEVRAGLADNALFALLARGPTALPALQVLLRHGGSPAGAGGLARFLGACAAGDQATRGLEQCALDLLERGADPFAASLAGDPPLALAVRLGWLRLVERLIAHGVDLDARDSHGMSALHLAAALGREAALKLLVARGAAPDRRAADGQTPLGVALSAGRRDLADWLDWRGWPLPGRALQASDVPAAAIAGDADAVRRLLDLGFDVDTVDAQGCTALLRAAGGGHRATVDLLLARGADPQRAAHTGATPLSAAVSMRHGEIVDRLLAAGAGLEQRLPGEVTVLMLAAALGLPDLCARLLQAGANVHAGDAQGLTPLHCAALFGFTAREKPRLVALFDTLLLAGAEPDAIAAGDVTPLLLLLGARAEPGTACDEDVVLAGLERLLDEDVVLEVQDPRGFGPLHLAALHGLLRITQRLLRAGCDPDLRDTLNRSPREIAVMRGFVDVAGEYAPATAGGVSMARFLHEPR</sequence>
<feature type="repeat" description="ANK" evidence="3">
    <location>
        <begin position="360"/>
        <end position="392"/>
    </location>
</feature>
<dbReference type="PANTHER" id="PTHR24198">
    <property type="entry name" value="ANKYRIN REPEAT AND PROTEIN KINASE DOMAIN-CONTAINING PROTEIN"/>
    <property type="match status" value="1"/>
</dbReference>
<feature type="repeat" description="ANK" evidence="3">
    <location>
        <begin position="327"/>
        <end position="359"/>
    </location>
</feature>
<reference evidence="5 6" key="1">
    <citation type="submission" date="2018-08" db="EMBL/GenBank/DDBJ databases">
        <title>Lysobacter weifangensis sp. nov., a new member of the family 'Xanthomonadaceae', isolated from soil in a farmland.</title>
        <authorList>
            <person name="Zhao H."/>
        </authorList>
    </citation>
    <scope>NUCLEOTIDE SEQUENCE [LARGE SCALE GENOMIC DNA]</scope>
    <source>
        <strain evidence="5 6">WF-2</strain>
    </source>
</reference>
<feature type="transmembrane region" description="Helical" evidence="4">
    <location>
        <begin position="58"/>
        <end position="79"/>
    </location>
</feature>
<dbReference type="PANTHER" id="PTHR24198:SF165">
    <property type="entry name" value="ANKYRIN REPEAT-CONTAINING PROTEIN-RELATED"/>
    <property type="match status" value="1"/>
</dbReference>
<keyword evidence="2 3" id="KW-0040">ANK repeat</keyword>
<evidence type="ECO:0000256" key="1">
    <source>
        <dbReference type="ARBA" id="ARBA00022737"/>
    </source>
</evidence>
<dbReference type="OrthoDB" id="8960888at2"/>
<feature type="transmembrane region" description="Helical" evidence="4">
    <location>
        <begin position="91"/>
        <end position="111"/>
    </location>
</feature>
<keyword evidence="4" id="KW-0812">Transmembrane</keyword>
<dbReference type="Gene3D" id="1.25.40.20">
    <property type="entry name" value="Ankyrin repeat-containing domain"/>
    <property type="match status" value="7"/>
</dbReference>
<dbReference type="Pfam" id="PF13637">
    <property type="entry name" value="Ank_4"/>
    <property type="match status" value="1"/>
</dbReference>
<evidence type="ECO:0000256" key="3">
    <source>
        <dbReference type="PROSITE-ProRule" id="PRU00023"/>
    </source>
</evidence>
<feature type="repeat" description="ANK" evidence="3">
    <location>
        <begin position="1019"/>
        <end position="1051"/>
    </location>
</feature>
<feature type="repeat" description="ANK" evidence="3">
    <location>
        <begin position="493"/>
        <end position="527"/>
    </location>
</feature>
<evidence type="ECO:0000256" key="4">
    <source>
        <dbReference type="SAM" id="Phobius"/>
    </source>
</evidence>
<dbReference type="Pfam" id="PF13857">
    <property type="entry name" value="Ank_5"/>
    <property type="match status" value="1"/>
</dbReference>
<name>A0A372DH94_9GAMM</name>
<dbReference type="InterPro" id="IPR036770">
    <property type="entry name" value="Ankyrin_rpt-contain_sf"/>
</dbReference>
<dbReference type="SMART" id="SM00248">
    <property type="entry name" value="ANK"/>
    <property type="match status" value="17"/>
</dbReference>
<keyword evidence="1" id="KW-0677">Repeat</keyword>
<dbReference type="PROSITE" id="PS50088">
    <property type="entry name" value="ANK_REPEAT"/>
    <property type="match status" value="9"/>
</dbReference>
<accession>A0A372DH94</accession>
<dbReference type="EMBL" id="QVPD01000018">
    <property type="protein sequence ID" value="RFP58235.1"/>
    <property type="molecule type" value="Genomic_DNA"/>
</dbReference>
<dbReference type="InterPro" id="IPR002110">
    <property type="entry name" value="Ankyrin_rpt"/>
</dbReference>
<feature type="repeat" description="ANK" evidence="3">
    <location>
        <begin position="426"/>
        <end position="458"/>
    </location>
</feature>
<evidence type="ECO:0000256" key="2">
    <source>
        <dbReference type="ARBA" id="ARBA00023043"/>
    </source>
</evidence>
<protein>
    <submittedName>
        <fullName evidence="5">Uncharacterized protein</fullName>
    </submittedName>
</protein>
<dbReference type="AlphaFoldDB" id="A0A372DH94"/>
<keyword evidence="6" id="KW-1185">Reference proteome</keyword>
<dbReference type="Proteomes" id="UP000262917">
    <property type="component" value="Unassembled WGS sequence"/>
</dbReference>
<gene>
    <name evidence="5" type="ORF">D0Y53_12240</name>
</gene>
<dbReference type="SUPFAM" id="SSF48403">
    <property type="entry name" value="Ankyrin repeat"/>
    <property type="match status" value="2"/>
</dbReference>
<dbReference type="PROSITE" id="PS50297">
    <property type="entry name" value="ANK_REP_REGION"/>
    <property type="match status" value="8"/>
</dbReference>
<proteinExistence type="predicted"/>
<keyword evidence="4" id="KW-0472">Membrane</keyword>
<keyword evidence="4" id="KW-1133">Transmembrane helix</keyword>
<feature type="repeat" description="ANK" evidence="3">
    <location>
        <begin position="835"/>
        <end position="867"/>
    </location>
</feature>
<feature type="repeat" description="ANK" evidence="3">
    <location>
        <begin position="868"/>
        <end position="900"/>
    </location>
</feature>